<feature type="region of interest" description="Disordered" evidence="1">
    <location>
        <begin position="1"/>
        <end position="21"/>
    </location>
</feature>
<dbReference type="OrthoDB" id="8966854at2"/>
<evidence type="ECO:0000313" key="4">
    <source>
        <dbReference type="Proteomes" id="UP000091926"/>
    </source>
</evidence>
<feature type="transmembrane region" description="Helical" evidence="2">
    <location>
        <begin position="25"/>
        <end position="50"/>
    </location>
</feature>
<evidence type="ECO:0008006" key="5">
    <source>
        <dbReference type="Google" id="ProtNLM"/>
    </source>
</evidence>
<dbReference type="KEGG" id="bfz:BAU07_03240"/>
<evidence type="ECO:0000256" key="2">
    <source>
        <dbReference type="SAM" id="Phobius"/>
    </source>
</evidence>
<evidence type="ECO:0000313" key="3">
    <source>
        <dbReference type="EMBL" id="ANN76258.1"/>
    </source>
</evidence>
<keyword evidence="2" id="KW-0472">Membrane</keyword>
<keyword evidence="2" id="KW-1133">Transmembrane helix</keyword>
<name>A0A193G9D9_9BORD</name>
<feature type="transmembrane region" description="Helical" evidence="2">
    <location>
        <begin position="56"/>
        <end position="78"/>
    </location>
</feature>
<organism evidence="3 4">
    <name type="scientific">Bordetella flabilis</name>
    <dbReference type="NCBI Taxonomy" id="463014"/>
    <lineage>
        <taxon>Bacteria</taxon>
        <taxon>Pseudomonadati</taxon>
        <taxon>Pseudomonadota</taxon>
        <taxon>Betaproteobacteria</taxon>
        <taxon>Burkholderiales</taxon>
        <taxon>Alcaligenaceae</taxon>
        <taxon>Bordetella</taxon>
    </lineage>
</organism>
<dbReference type="EMBL" id="CP016172">
    <property type="protein sequence ID" value="ANN76258.1"/>
    <property type="molecule type" value="Genomic_DNA"/>
</dbReference>
<dbReference type="AlphaFoldDB" id="A0A193G9D9"/>
<feature type="transmembrane region" description="Helical" evidence="2">
    <location>
        <begin position="98"/>
        <end position="115"/>
    </location>
</feature>
<evidence type="ECO:0000256" key="1">
    <source>
        <dbReference type="SAM" id="MobiDB-lite"/>
    </source>
</evidence>
<reference evidence="3 4" key="1">
    <citation type="submission" date="2016-06" db="EMBL/GenBank/DDBJ databases">
        <title>Complete genome sequences of Bordetella bronchialis and Bordetella flabilis.</title>
        <authorList>
            <person name="LiPuma J.J."/>
            <person name="Spilker T."/>
        </authorList>
    </citation>
    <scope>NUCLEOTIDE SEQUENCE [LARGE SCALE GENOMIC DNA]</scope>
    <source>
        <strain evidence="3 4">AU10664</strain>
    </source>
</reference>
<keyword evidence="4" id="KW-1185">Reference proteome</keyword>
<dbReference type="Proteomes" id="UP000091926">
    <property type="component" value="Chromosome"/>
</dbReference>
<sequence>MTTPENPCDESVRTRRRRPPDLPQGYRAGLITAITVLLGFSLGFLRYWGFDAPGEWSVLSVLPGIALFLATLLQIVALYRALRLDDEAEDEYLKTVRWFIGSAVLLLLGLTAALWEVA</sequence>
<dbReference type="RefSeq" id="WP_066654060.1">
    <property type="nucleotide sequence ID" value="NZ_CBCSCL010000029.1"/>
</dbReference>
<keyword evidence="2" id="KW-0812">Transmembrane</keyword>
<gene>
    <name evidence="3" type="ORF">BAU07_03240</name>
</gene>
<protein>
    <recommendedName>
        <fullName evidence="5">Transmembrane protein</fullName>
    </recommendedName>
</protein>
<accession>A0A193G9D9</accession>
<proteinExistence type="predicted"/>